<comment type="caution">
    <text evidence="2">The sequence shown here is derived from an EMBL/GenBank/DDBJ whole genome shotgun (WGS) entry which is preliminary data.</text>
</comment>
<organism evidence="2 3">
    <name type="scientific">Cyphellophora attinorum</name>
    <dbReference type="NCBI Taxonomy" id="1664694"/>
    <lineage>
        <taxon>Eukaryota</taxon>
        <taxon>Fungi</taxon>
        <taxon>Dikarya</taxon>
        <taxon>Ascomycota</taxon>
        <taxon>Pezizomycotina</taxon>
        <taxon>Eurotiomycetes</taxon>
        <taxon>Chaetothyriomycetidae</taxon>
        <taxon>Chaetothyriales</taxon>
        <taxon>Cyphellophoraceae</taxon>
        <taxon>Cyphellophora</taxon>
    </lineage>
</organism>
<feature type="compositionally biased region" description="Polar residues" evidence="1">
    <location>
        <begin position="57"/>
        <end position="75"/>
    </location>
</feature>
<feature type="compositionally biased region" description="Basic residues" evidence="1">
    <location>
        <begin position="1"/>
        <end position="11"/>
    </location>
</feature>
<evidence type="ECO:0000313" key="3">
    <source>
        <dbReference type="Proteomes" id="UP000038010"/>
    </source>
</evidence>
<feature type="compositionally biased region" description="Polar residues" evidence="1">
    <location>
        <begin position="232"/>
        <end position="242"/>
    </location>
</feature>
<dbReference type="VEuPathDB" id="FungiDB:AB675_5619"/>
<feature type="region of interest" description="Disordered" evidence="1">
    <location>
        <begin position="1"/>
        <end position="75"/>
    </location>
</feature>
<feature type="compositionally biased region" description="Pro residues" evidence="1">
    <location>
        <begin position="212"/>
        <end position="229"/>
    </location>
</feature>
<accession>A0A0N1P258</accession>
<gene>
    <name evidence="2" type="ORF">AB675_5619</name>
</gene>
<proteinExistence type="predicted"/>
<evidence type="ECO:0000256" key="1">
    <source>
        <dbReference type="SAM" id="MobiDB-lite"/>
    </source>
</evidence>
<dbReference type="Proteomes" id="UP000038010">
    <property type="component" value="Unassembled WGS sequence"/>
</dbReference>
<dbReference type="AlphaFoldDB" id="A0A0N1P258"/>
<dbReference type="EMBL" id="LFJN01000008">
    <property type="protein sequence ID" value="KPI41883.1"/>
    <property type="molecule type" value="Genomic_DNA"/>
</dbReference>
<keyword evidence="3" id="KW-1185">Reference proteome</keyword>
<dbReference type="RefSeq" id="XP_018001846.1">
    <property type="nucleotide sequence ID" value="XM_018145846.1"/>
</dbReference>
<protein>
    <recommendedName>
        <fullName evidence="4">F-box domain-containing protein</fullName>
    </recommendedName>
</protein>
<feature type="compositionally biased region" description="Low complexity" evidence="1">
    <location>
        <begin position="266"/>
        <end position="296"/>
    </location>
</feature>
<dbReference type="GeneID" id="28737726"/>
<dbReference type="STRING" id="1664694.A0A0N1P258"/>
<evidence type="ECO:0000313" key="2">
    <source>
        <dbReference type="EMBL" id="KPI41883.1"/>
    </source>
</evidence>
<reference evidence="2 3" key="1">
    <citation type="submission" date="2015-06" db="EMBL/GenBank/DDBJ databases">
        <title>Draft genome of the ant-associated black yeast Phialophora attae CBS 131958.</title>
        <authorList>
            <person name="Moreno L.F."/>
            <person name="Stielow B.J."/>
            <person name="de Hoog S."/>
            <person name="Vicente V.A."/>
            <person name="Weiss V.A."/>
            <person name="de Vries M."/>
            <person name="Cruz L.M."/>
            <person name="Souza E.M."/>
        </authorList>
    </citation>
    <scope>NUCLEOTIDE SEQUENCE [LARGE SCALE GENOMIC DNA]</scope>
    <source>
        <strain evidence="2 3">CBS 131958</strain>
    </source>
</reference>
<evidence type="ECO:0008006" key="4">
    <source>
        <dbReference type="Google" id="ProtNLM"/>
    </source>
</evidence>
<name>A0A0N1P258_9EURO</name>
<feature type="region of interest" description="Disordered" evidence="1">
    <location>
        <begin position="166"/>
        <end position="323"/>
    </location>
</feature>
<feature type="compositionally biased region" description="Basic residues" evidence="1">
    <location>
        <begin position="25"/>
        <end position="36"/>
    </location>
</feature>
<sequence>MDGQPPKKKSRFFSDGKELFNSLIHHGKTHNKKPSKKNNNSHQASHGLTPIDLTAATRHNATTNGTQEETRITPTATAFQGLTFDEKDSRRQGVYGTEDLLEQAKQRQVQAAGQENAVARQIASPLPWQTTATPAQASLQDSRSFNASVQAAGQSSFTFRAPLQPAPQYQQSDQASRPRIFNLTPADPRNGLVRTPSLSDLQVRKLRSSALPPIPQSPATPNFPGPIGKPPASSQEVAKQSLPQPPHPSLIDTDRDAHGRRVPSFTSKATLTKPPTSTTTPPATPRLRPATPRLPSIPENALTSPNRLRRAASYAKSLKRKRGPDSITMPAPAYIYVRTNNPDFTVFQGFLLYPELCFQLAATLPLEDLVSLYAISRDFHTIIDTRFTTVVLSQALRQAPDSARIFPFRSYASLCRKDPAARIPHPDPVKAAAGVTRYVPSFRWLRMVLYRETAVKEIMELFRARGIPLPRRCEIVLKKIWFLMDIPDNARRIGYVHNVVLLNELDLYFGCCFFVKLDMLFTNPLARERRVEGRRIVMSWETGLSMLLKVLKGEAMSTRFEMMKAWVEWKYEPGPGEEPEVDSENSWEVHTIANQSGAGAVDAINGKERLFGVPQRNWGRMRREFWGRKVSTTQTLTDSNGKSIKTLVPVKDLPILLRPDQLFPREAVRRGLHFGGHYIRFMLYGYVHPGTMEDLGDPRMTSESDLEDEDMVELGGGIGALDLRGGNRNRGVVMDDVGAGETAGRLDEARLLGSLYAASEAERRGLRDFS</sequence>
<dbReference type="OrthoDB" id="4966at2759"/>